<dbReference type="InterPro" id="IPR006336">
    <property type="entry name" value="GCS2"/>
</dbReference>
<dbReference type="GO" id="GO:0016879">
    <property type="term" value="F:ligase activity, forming carbon-nitrogen bonds"/>
    <property type="evidence" value="ECO:0007669"/>
    <property type="project" value="UniProtKB-ARBA"/>
</dbReference>
<dbReference type="EMBL" id="PKUS01000032">
    <property type="protein sequence ID" value="PLW67274.1"/>
    <property type="molecule type" value="Genomic_DNA"/>
</dbReference>
<proteinExistence type="predicted"/>
<dbReference type="AlphaFoldDB" id="A0A2N5WYF3"/>
<dbReference type="InterPro" id="IPR014746">
    <property type="entry name" value="Gln_synth/guanido_kin_cat_dom"/>
</dbReference>
<keyword evidence="2" id="KW-1185">Reference proteome</keyword>
<dbReference type="InterPro" id="IPR050141">
    <property type="entry name" value="GCL_type2/YbdK_subfam"/>
</dbReference>
<accession>A0A2N5WYF3</accession>
<dbReference type="Proteomes" id="UP000235005">
    <property type="component" value="Unassembled WGS sequence"/>
</dbReference>
<protein>
    <submittedName>
        <fullName evidence="1">Glutamate--cysteine ligase</fullName>
    </submittedName>
</protein>
<dbReference type="Pfam" id="PF04107">
    <property type="entry name" value="GCS2"/>
    <property type="match status" value="1"/>
</dbReference>
<dbReference type="Gene3D" id="3.30.590.20">
    <property type="match status" value="1"/>
</dbReference>
<reference evidence="1 2" key="1">
    <citation type="submission" date="2018-01" db="EMBL/GenBank/DDBJ databases">
        <title>The draft genome sequence of Halioglobus lutimaris HF004.</title>
        <authorList>
            <person name="Du Z.-J."/>
            <person name="Shi M.-J."/>
        </authorList>
    </citation>
    <scope>NUCLEOTIDE SEQUENCE [LARGE SCALE GENOMIC DNA]</scope>
    <source>
        <strain evidence="1 2">HF004</strain>
    </source>
</reference>
<dbReference type="OrthoDB" id="240589at2"/>
<sequence length="493" mass="55020">MGIEIDQTEFNDQDFLAFRAGLEENMQALGDLLQRPGFGEGAGSLGAELEMYIVDNDGYPLYANQEILEDAADPSLTLELNRYNLEFNLPPFALDDNPFFSTEQTIVEGVRRLGEVAARRGGRIVPIGILPTLRETDFGSHCITDRRRYHALVKQLIERRGDRFHIDINGVEPLKLAMRDITLEGANTSFQVHYRVTPQAYADTFNAIQLMTPLAVALAANSPGLFGHSLWQETRIPLFKQSIDTRHVDPYGWNEPARVSFGQGWARAGAEELFREVVRIYPPLLPLCNGSTAAEEIAAGKVPTLAELRLHQSTVWLWNRPIYDDADGGHLRIEMRALPAGPSAVDMVANAAFLIGAAEGIRPQLNQLLPAIPFHNAEYNFYRAAQHGLEAQLVWPELDQSGFREQPITGVIERMLPVARSGLVAIGVSNAEIDRYLGVIEARLESRQSGAVWQQRKLQKLKQQMSTERALHELLENFIGLSAENLPVAQWPL</sequence>
<name>A0A2N5WYF3_9GAMM</name>
<dbReference type="RefSeq" id="WP_101518819.1">
    <property type="nucleotide sequence ID" value="NZ_PKUS01000032.1"/>
</dbReference>
<dbReference type="PANTHER" id="PTHR36510">
    <property type="entry name" value="GLUTAMATE--CYSTEINE LIGASE 2-RELATED"/>
    <property type="match status" value="1"/>
</dbReference>
<organism evidence="1 2">
    <name type="scientific">Pseudohalioglobus lutimaris</name>
    <dbReference type="NCBI Taxonomy" id="1737061"/>
    <lineage>
        <taxon>Bacteria</taxon>
        <taxon>Pseudomonadati</taxon>
        <taxon>Pseudomonadota</taxon>
        <taxon>Gammaproteobacteria</taxon>
        <taxon>Cellvibrionales</taxon>
        <taxon>Halieaceae</taxon>
        <taxon>Pseudohalioglobus</taxon>
    </lineage>
</organism>
<comment type="caution">
    <text evidence="1">The sequence shown here is derived from an EMBL/GenBank/DDBJ whole genome shotgun (WGS) entry which is preliminary data.</text>
</comment>
<dbReference type="PANTHER" id="PTHR36510:SF3">
    <property type="entry name" value="CONSERVED PROTEIN"/>
    <property type="match status" value="1"/>
</dbReference>
<evidence type="ECO:0000313" key="2">
    <source>
        <dbReference type="Proteomes" id="UP000235005"/>
    </source>
</evidence>
<dbReference type="InterPro" id="IPR016602">
    <property type="entry name" value="UCP012666"/>
</dbReference>
<evidence type="ECO:0000313" key="1">
    <source>
        <dbReference type="EMBL" id="PLW67274.1"/>
    </source>
</evidence>
<keyword evidence="1" id="KW-0436">Ligase</keyword>
<dbReference type="PIRSF" id="PIRSF012666">
    <property type="entry name" value="UCP012666"/>
    <property type="match status" value="1"/>
</dbReference>
<gene>
    <name evidence="1" type="ORF">C0039_17690</name>
</gene>
<dbReference type="SUPFAM" id="SSF55931">
    <property type="entry name" value="Glutamine synthetase/guanido kinase"/>
    <property type="match status" value="1"/>
</dbReference>